<accession>A0A8D5U851</accession>
<dbReference type="KEGG" id="csty:KN1_18060"/>
<dbReference type="Proteomes" id="UP000825123">
    <property type="component" value="Chromosome"/>
</dbReference>
<reference evidence="2 3" key="1">
    <citation type="submission" date="2021-04" db="EMBL/GenBank/DDBJ databases">
        <title>Complete genome sequence of Stygiolobus sp. KN-1.</title>
        <authorList>
            <person name="Nakamura K."/>
            <person name="Sakai H."/>
            <person name="Kurosawa N."/>
        </authorList>
    </citation>
    <scope>NUCLEOTIDE SEQUENCE [LARGE SCALE GENOMIC DNA]</scope>
    <source>
        <strain evidence="2 3">KN-1</strain>
    </source>
</reference>
<feature type="transmembrane region" description="Helical" evidence="1">
    <location>
        <begin position="47"/>
        <end position="73"/>
    </location>
</feature>
<keyword evidence="1" id="KW-0472">Membrane</keyword>
<organism evidence="2 3">
    <name type="scientific">Stygiolobus caldivivus</name>
    <dbReference type="NCBI Taxonomy" id="2824673"/>
    <lineage>
        <taxon>Archaea</taxon>
        <taxon>Thermoproteota</taxon>
        <taxon>Thermoprotei</taxon>
        <taxon>Sulfolobales</taxon>
        <taxon>Sulfolobaceae</taxon>
        <taxon>Stygiolobus</taxon>
    </lineage>
</organism>
<dbReference type="EMBL" id="AP024597">
    <property type="protein sequence ID" value="BCU70509.1"/>
    <property type="molecule type" value="Genomic_DNA"/>
</dbReference>
<evidence type="ECO:0000313" key="2">
    <source>
        <dbReference type="EMBL" id="BCU70509.1"/>
    </source>
</evidence>
<evidence type="ECO:0000256" key="1">
    <source>
        <dbReference type="SAM" id="Phobius"/>
    </source>
</evidence>
<keyword evidence="1" id="KW-0812">Transmembrane</keyword>
<feature type="transmembrane region" description="Helical" evidence="1">
    <location>
        <begin position="12"/>
        <end position="35"/>
    </location>
</feature>
<dbReference type="AlphaFoldDB" id="A0A8D5U851"/>
<sequence>MDITYGLKVKLLGLLLLVGSISVIYLSFLIIFFNFKINIGAINLSPIFIKVINFGIILIIFGYLAYVGIIMILSRK</sequence>
<gene>
    <name evidence="2" type="ORF">KN1_18060</name>
</gene>
<name>A0A8D5U851_9CREN</name>
<evidence type="ECO:0000313" key="3">
    <source>
        <dbReference type="Proteomes" id="UP000825123"/>
    </source>
</evidence>
<proteinExistence type="predicted"/>
<protein>
    <submittedName>
        <fullName evidence="2">Uncharacterized protein</fullName>
    </submittedName>
</protein>
<keyword evidence="1" id="KW-1133">Transmembrane helix</keyword>
<keyword evidence="3" id="KW-1185">Reference proteome</keyword>